<comment type="subcellular location">
    <subcellularLocation>
        <location evidence="1">Membrane</location>
        <topology evidence="1">Multi-pass membrane protein</topology>
    </subcellularLocation>
</comment>
<evidence type="ECO:0000256" key="4">
    <source>
        <dbReference type="ARBA" id="ARBA00022989"/>
    </source>
</evidence>
<evidence type="ECO:0000313" key="8">
    <source>
        <dbReference type="EMBL" id="MEA5256877.1"/>
    </source>
</evidence>
<name>A0ABU5QIJ7_9BACT</name>
<proteinExistence type="inferred from homology"/>
<feature type="transmembrane region" description="Helical" evidence="6">
    <location>
        <begin position="281"/>
        <end position="299"/>
    </location>
</feature>
<feature type="transmembrane region" description="Helical" evidence="6">
    <location>
        <begin position="98"/>
        <end position="118"/>
    </location>
</feature>
<dbReference type="Gene3D" id="1.10.3730.20">
    <property type="match status" value="1"/>
</dbReference>
<feature type="transmembrane region" description="Helical" evidence="6">
    <location>
        <begin position="227"/>
        <end position="246"/>
    </location>
</feature>
<evidence type="ECO:0000313" key="9">
    <source>
        <dbReference type="Proteomes" id="UP001304671"/>
    </source>
</evidence>
<feature type="transmembrane region" description="Helical" evidence="6">
    <location>
        <begin position="198"/>
        <end position="215"/>
    </location>
</feature>
<feature type="transmembrane region" description="Helical" evidence="6">
    <location>
        <begin position="12"/>
        <end position="32"/>
    </location>
</feature>
<comment type="caution">
    <text evidence="8">The sequence shown here is derived from an EMBL/GenBank/DDBJ whole genome shotgun (WGS) entry which is preliminary data.</text>
</comment>
<keyword evidence="9" id="KW-1185">Reference proteome</keyword>
<feature type="domain" description="EamA" evidence="7">
    <location>
        <begin position="158"/>
        <end position="297"/>
    </location>
</feature>
<protein>
    <submittedName>
        <fullName evidence="8">EamA family transporter</fullName>
    </submittedName>
</protein>
<feature type="domain" description="EamA" evidence="7">
    <location>
        <begin position="14"/>
        <end position="141"/>
    </location>
</feature>
<dbReference type="RefSeq" id="WP_323246878.1">
    <property type="nucleotide sequence ID" value="NZ_JAYFUL010000003.1"/>
</dbReference>
<comment type="similarity">
    <text evidence="2">Belongs to the EamA transporter family.</text>
</comment>
<dbReference type="InterPro" id="IPR050638">
    <property type="entry name" value="AA-Vitamin_Transporters"/>
</dbReference>
<feature type="transmembrane region" description="Helical" evidence="6">
    <location>
        <begin position="127"/>
        <end position="149"/>
    </location>
</feature>
<feature type="transmembrane region" description="Helical" evidence="6">
    <location>
        <begin position="155"/>
        <end position="177"/>
    </location>
</feature>
<sequence length="308" mass="33671">MNNQNQPLKIWAGLITLYLVWGSTYLALRFVVETVPSMMASGFRNLIAGTILFLFSIVSKKYQKPSRKMLVTCFFTGFLMLCFGNGLFTIAAKWMPSSYSALFSALGPVMLVSLLWVFNHEKPKPKVIAGALLGIVGVGILMSLKTLALKGFEQYYGLGVLFLFLATSAWNIGVVIVKKAKIFNYHASQISGMQMMTGGIISLIISLGLGEFSHFDITNIQPKAYLSFIYLVVFGSTLAFLIFNWLSKVTSPTLVATYTYVNPLVAMVLGSLFAGESLHPLMLLAGGIIITAVILITTAKNKAITKNT</sequence>
<gene>
    <name evidence="8" type="ORF">VB264_03715</name>
</gene>
<evidence type="ECO:0000259" key="7">
    <source>
        <dbReference type="Pfam" id="PF00892"/>
    </source>
</evidence>
<reference evidence="8 9" key="1">
    <citation type="submission" date="2023-12" db="EMBL/GenBank/DDBJ databases">
        <title>Novel species of the genus Arcicella isolated from rivers.</title>
        <authorList>
            <person name="Lu H."/>
        </authorList>
    </citation>
    <scope>NUCLEOTIDE SEQUENCE [LARGE SCALE GENOMIC DNA]</scope>
    <source>
        <strain evidence="8 9">LMG 21963</strain>
    </source>
</reference>
<accession>A0ABU5QIJ7</accession>
<dbReference type="EMBL" id="JAYFUL010000003">
    <property type="protein sequence ID" value="MEA5256877.1"/>
    <property type="molecule type" value="Genomic_DNA"/>
</dbReference>
<keyword evidence="3 6" id="KW-0812">Transmembrane</keyword>
<dbReference type="Proteomes" id="UP001304671">
    <property type="component" value="Unassembled WGS sequence"/>
</dbReference>
<organism evidence="8 9">
    <name type="scientific">Arcicella aquatica</name>
    <dbReference type="NCBI Taxonomy" id="217141"/>
    <lineage>
        <taxon>Bacteria</taxon>
        <taxon>Pseudomonadati</taxon>
        <taxon>Bacteroidota</taxon>
        <taxon>Cytophagia</taxon>
        <taxon>Cytophagales</taxon>
        <taxon>Flectobacillaceae</taxon>
        <taxon>Arcicella</taxon>
    </lineage>
</organism>
<evidence type="ECO:0000256" key="2">
    <source>
        <dbReference type="ARBA" id="ARBA00007362"/>
    </source>
</evidence>
<dbReference type="SUPFAM" id="SSF103481">
    <property type="entry name" value="Multidrug resistance efflux transporter EmrE"/>
    <property type="match status" value="2"/>
</dbReference>
<dbReference type="Pfam" id="PF00892">
    <property type="entry name" value="EamA"/>
    <property type="match status" value="2"/>
</dbReference>
<evidence type="ECO:0000256" key="1">
    <source>
        <dbReference type="ARBA" id="ARBA00004141"/>
    </source>
</evidence>
<dbReference type="PANTHER" id="PTHR32322">
    <property type="entry name" value="INNER MEMBRANE TRANSPORTER"/>
    <property type="match status" value="1"/>
</dbReference>
<evidence type="ECO:0000256" key="6">
    <source>
        <dbReference type="SAM" id="Phobius"/>
    </source>
</evidence>
<feature type="transmembrane region" description="Helical" evidence="6">
    <location>
        <begin position="70"/>
        <end position="92"/>
    </location>
</feature>
<feature type="transmembrane region" description="Helical" evidence="6">
    <location>
        <begin position="258"/>
        <end position="275"/>
    </location>
</feature>
<dbReference type="InterPro" id="IPR037185">
    <property type="entry name" value="EmrE-like"/>
</dbReference>
<evidence type="ECO:0000256" key="3">
    <source>
        <dbReference type="ARBA" id="ARBA00022692"/>
    </source>
</evidence>
<dbReference type="InterPro" id="IPR000620">
    <property type="entry name" value="EamA_dom"/>
</dbReference>
<keyword evidence="4 6" id="KW-1133">Transmembrane helix</keyword>
<keyword evidence="5 6" id="KW-0472">Membrane</keyword>
<dbReference type="PANTHER" id="PTHR32322:SF2">
    <property type="entry name" value="EAMA DOMAIN-CONTAINING PROTEIN"/>
    <property type="match status" value="1"/>
</dbReference>
<evidence type="ECO:0000256" key="5">
    <source>
        <dbReference type="ARBA" id="ARBA00023136"/>
    </source>
</evidence>